<dbReference type="EMBL" id="JAUJEB010000001">
    <property type="protein sequence ID" value="MDN5213017.1"/>
    <property type="molecule type" value="Genomic_DNA"/>
</dbReference>
<keyword evidence="4" id="KW-0560">Oxidoreductase</keyword>
<accession>A0ABT8L7P7</accession>
<feature type="domain" description="Fatty acid hydroxylase" evidence="8">
    <location>
        <begin position="79"/>
        <end position="212"/>
    </location>
</feature>
<comment type="caution">
    <text evidence="9">The sequence shown here is derived from an EMBL/GenBank/DDBJ whole genome shotgun (WGS) entry which is preliminary data.</text>
</comment>
<keyword evidence="10" id="KW-1185">Reference proteome</keyword>
<evidence type="ECO:0000256" key="5">
    <source>
        <dbReference type="ARBA" id="ARBA00023098"/>
    </source>
</evidence>
<evidence type="ECO:0000256" key="2">
    <source>
        <dbReference type="ARBA" id="ARBA00022692"/>
    </source>
</evidence>
<dbReference type="Proteomes" id="UP001172083">
    <property type="component" value="Unassembled WGS sequence"/>
</dbReference>
<comment type="subcellular location">
    <subcellularLocation>
        <location evidence="1">Endomembrane system</location>
        <topology evidence="1">Multi-pass membrane protein</topology>
    </subcellularLocation>
</comment>
<evidence type="ECO:0000259" key="8">
    <source>
        <dbReference type="Pfam" id="PF04116"/>
    </source>
</evidence>
<keyword evidence="2 7" id="KW-0812">Transmembrane</keyword>
<protein>
    <submittedName>
        <fullName evidence="9">Sterol desaturase family protein</fullName>
    </submittedName>
</protein>
<evidence type="ECO:0000256" key="4">
    <source>
        <dbReference type="ARBA" id="ARBA00023002"/>
    </source>
</evidence>
<dbReference type="InterPro" id="IPR006694">
    <property type="entry name" value="Fatty_acid_hydroxylase"/>
</dbReference>
<evidence type="ECO:0000256" key="6">
    <source>
        <dbReference type="ARBA" id="ARBA00023136"/>
    </source>
</evidence>
<evidence type="ECO:0000256" key="7">
    <source>
        <dbReference type="SAM" id="Phobius"/>
    </source>
</evidence>
<sequence>METLGIFLGIYVAAMVIEILWSIYKKKDIYNWKDSLSNFAIILGGRLIKPLSLAWGAWLFSLVEPIRLFEIPINVFTVIITFLLSELVYYWYHRLSHEISFLWALHHTHHSSPWLNISTAGRLHWLGKFTSIIFYIPLVFIGFPPTIVIGSLAFSLFYQIFLHTQIVGKLPFLEGWLFNTPSAHRVHHASNERYVDKNYGGTLILFDRIFGTYVPEQEKAEYGVTTGFVGHNPIKVLITPIVRLFKGEKI</sequence>
<evidence type="ECO:0000313" key="10">
    <source>
        <dbReference type="Proteomes" id="UP001172083"/>
    </source>
</evidence>
<feature type="transmembrane region" description="Helical" evidence="7">
    <location>
        <begin position="71"/>
        <end position="92"/>
    </location>
</feature>
<name>A0ABT8L7P7_9BACT</name>
<organism evidence="9 10">
    <name type="scientific">Agaribacillus aureus</name>
    <dbReference type="NCBI Taxonomy" id="3051825"/>
    <lineage>
        <taxon>Bacteria</taxon>
        <taxon>Pseudomonadati</taxon>
        <taxon>Bacteroidota</taxon>
        <taxon>Cytophagia</taxon>
        <taxon>Cytophagales</taxon>
        <taxon>Splendidivirgaceae</taxon>
        <taxon>Agaribacillus</taxon>
    </lineage>
</organism>
<gene>
    <name evidence="9" type="ORF">QQ020_13200</name>
</gene>
<dbReference type="PANTHER" id="PTHR21624:SF1">
    <property type="entry name" value="ALKYLGLYCEROL MONOOXYGENASE"/>
    <property type="match status" value="1"/>
</dbReference>
<feature type="transmembrane region" description="Helical" evidence="7">
    <location>
        <begin position="132"/>
        <end position="158"/>
    </location>
</feature>
<feature type="transmembrane region" description="Helical" evidence="7">
    <location>
        <begin position="36"/>
        <end position="59"/>
    </location>
</feature>
<dbReference type="Pfam" id="PF04116">
    <property type="entry name" value="FA_hydroxylase"/>
    <property type="match status" value="1"/>
</dbReference>
<evidence type="ECO:0000313" key="9">
    <source>
        <dbReference type="EMBL" id="MDN5213017.1"/>
    </source>
</evidence>
<keyword evidence="6 7" id="KW-0472">Membrane</keyword>
<feature type="transmembrane region" description="Helical" evidence="7">
    <location>
        <begin position="6"/>
        <end position="24"/>
    </location>
</feature>
<dbReference type="RefSeq" id="WP_346758333.1">
    <property type="nucleotide sequence ID" value="NZ_JAUJEB010000001.1"/>
</dbReference>
<keyword evidence="5" id="KW-0443">Lipid metabolism</keyword>
<evidence type="ECO:0000256" key="1">
    <source>
        <dbReference type="ARBA" id="ARBA00004127"/>
    </source>
</evidence>
<dbReference type="PANTHER" id="PTHR21624">
    <property type="entry name" value="STEROL DESATURASE-RELATED PROTEIN"/>
    <property type="match status" value="1"/>
</dbReference>
<proteinExistence type="predicted"/>
<dbReference type="InterPro" id="IPR051689">
    <property type="entry name" value="Sterol_desaturase/TMEM195"/>
</dbReference>
<evidence type="ECO:0000256" key="3">
    <source>
        <dbReference type="ARBA" id="ARBA00022989"/>
    </source>
</evidence>
<keyword evidence="3 7" id="KW-1133">Transmembrane helix</keyword>
<reference evidence="9" key="1">
    <citation type="submission" date="2023-06" db="EMBL/GenBank/DDBJ databases">
        <title>Genomic of Agaribacillus aureum.</title>
        <authorList>
            <person name="Wang G."/>
        </authorList>
    </citation>
    <scope>NUCLEOTIDE SEQUENCE</scope>
    <source>
        <strain evidence="9">BMA12</strain>
    </source>
</reference>